<evidence type="ECO:0000256" key="1">
    <source>
        <dbReference type="SAM" id="MobiDB-lite"/>
    </source>
</evidence>
<feature type="region of interest" description="Disordered" evidence="1">
    <location>
        <begin position="78"/>
        <end position="158"/>
    </location>
</feature>
<gene>
    <name evidence="3" type="ORF">V5N11_001878</name>
</gene>
<protein>
    <recommendedName>
        <fullName evidence="2">Rho termination factor-like N-terminal domain-containing protein</fullName>
    </recommendedName>
</protein>
<name>A0ABD1AU22_CARAN</name>
<proteinExistence type="predicted"/>
<sequence length="458" mass="50571">MRLTVDDDDLWGPPLVVEDDTFRKQTMRGCEFWFDCRTDVLEENFQNEKYCELVWRILSEKKQDVEIDEVDKVSVSIQNDMVSSGSGGSDDVDSSDSDKTLSASLPDADTSSAKSALDEDENTSSISDAQTIETSDSSNETEEIELETRLKPQETAANGPLTVEVSEDADTSSCPVLGSKVEEAEEHSCSSLVTDQVLDPIKQAPGKKSSSAISRENTGGSTLRPLLLKIREKVREKANAATNKDGEIVKDHQQNDGLQDIVTVSEPFTTESLLDLCDEPDKDRETPCDERSEKTHLEAVKTVVKDELIINLLTEARVKAESKALLNPGTALIKKRQRDNKGMNTNFIRNTKKKVQGEAGEIIRGSSVPPQHADSLLDSIDGIGQGGGRIVSDSVISISTSELKNKTGKELRSLAKELKVTHYYKLKKEDLLQRLTNHINQLTECTKQRMESEPISLV</sequence>
<organism evidence="3 4">
    <name type="scientific">Cardamine amara subsp. amara</name>
    <dbReference type="NCBI Taxonomy" id="228776"/>
    <lineage>
        <taxon>Eukaryota</taxon>
        <taxon>Viridiplantae</taxon>
        <taxon>Streptophyta</taxon>
        <taxon>Embryophyta</taxon>
        <taxon>Tracheophyta</taxon>
        <taxon>Spermatophyta</taxon>
        <taxon>Magnoliopsida</taxon>
        <taxon>eudicotyledons</taxon>
        <taxon>Gunneridae</taxon>
        <taxon>Pentapetalae</taxon>
        <taxon>rosids</taxon>
        <taxon>malvids</taxon>
        <taxon>Brassicales</taxon>
        <taxon>Brassicaceae</taxon>
        <taxon>Cardamineae</taxon>
        <taxon>Cardamine</taxon>
    </lineage>
</organism>
<dbReference type="Proteomes" id="UP001558713">
    <property type="component" value="Unassembled WGS sequence"/>
</dbReference>
<feature type="compositionally biased region" description="Polar residues" evidence="1">
    <location>
        <begin position="208"/>
        <end position="219"/>
    </location>
</feature>
<feature type="region of interest" description="Disordered" evidence="1">
    <location>
        <begin position="200"/>
        <end position="219"/>
    </location>
</feature>
<feature type="domain" description="Rho termination factor-like N-terminal" evidence="2">
    <location>
        <begin position="402"/>
        <end position="444"/>
    </location>
</feature>
<evidence type="ECO:0000313" key="3">
    <source>
        <dbReference type="EMBL" id="KAL1206859.1"/>
    </source>
</evidence>
<feature type="compositionally biased region" description="Polar residues" evidence="1">
    <location>
        <begin position="123"/>
        <end position="138"/>
    </location>
</feature>
<dbReference type="InterPro" id="IPR011112">
    <property type="entry name" value="Rho-like_N"/>
</dbReference>
<dbReference type="InterPro" id="IPR036269">
    <property type="entry name" value="Rho_N_sf"/>
</dbReference>
<evidence type="ECO:0000313" key="4">
    <source>
        <dbReference type="Proteomes" id="UP001558713"/>
    </source>
</evidence>
<accession>A0ABD1AU22</accession>
<dbReference type="SMART" id="SM00959">
    <property type="entry name" value="Rho_N"/>
    <property type="match status" value="1"/>
</dbReference>
<dbReference type="EMBL" id="JBANAX010000493">
    <property type="protein sequence ID" value="KAL1206859.1"/>
    <property type="molecule type" value="Genomic_DNA"/>
</dbReference>
<evidence type="ECO:0000259" key="2">
    <source>
        <dbReference type="SMART" id="SM00959"/>
    </source>
</evidence>
<reference evidence="3 4" key="1">
    <citation type="submission" date="2024-04" db="EMBL/GenBank/DDBJ databases">
        <title>Genome assembly C_amara_ONT_v2.</title>
        <authorList>
            <person name="Yant L."/>
            <person name="Moore C."/>
            <person name="Slenker M."/>
        </authorList>
    </citation>
    <scope>NUCLEOTIDE SEQUENCE [LARGE SCALE GENOMIC DNA]</scope>
    <source>
        <tissue evidence="3">Leaf</tissue>
    </source>
</reference>
<keyword evidence="4" id="KW-1185">Reference proteome</keyword>
<dbReference type="AlphaFoldDB" id="A0ABD1AU22"/>
<dbReference type="Pfam" id="PF07498">
    <property type="entry name" value="Rho_N"/>
    <property type="match status" value="1"/>
</dbReference>
<dbReference type="SUPFAM" id="SSF68912">
    <property type="entry name" value="Rho N-terminal domain-like"/>
    <property type="match status" value="1"/>
</dbReference>
<comment type="caution">
    <text evidence="3">The sequence shown here is derived from an EMBL/GenBank/DDBJ whole genome shotgun (WGS) entry which is preliminary data.</text>
</comment>
<dbReference type="Gene3D" id="1.10.720.10">
    <property type="match status" value="1"/>
</dbReference>